<dbReference type="Proteomes" id="UP000070529">
    <property type="component" value="Unassembled WGS sequence"/>
</dbReference>
<dbReference type="RefSeq" id="WP_067411588.1">
    <property type="nucleotide sequence ID" value="NZ_LNTY01000006.1"/>
</dbReference>
<evidence type="ECO:0000313" key="2">
    <source>
        <dbReference type="Proteomes" id="UP000070529"/>
    </source>
</evidence>
<dbReference type="EMBL" id="LNTY01000006">
    <property type="protein sequence ID" value="KXF83350.1"/>
    <property type="molecule type" value="Genomic_DNA"/>
</dbReference>
<sequence>MEPKMSEKNDYRAYYKDEQGNEIEISSNEVFIELDNGEMLTISLRKHPKGIAILDEEQGEPPYDSFGVLNITPGACNVMYVSAERQKNRE</sequence>
<reference evidence="1 2" key="1">
    <citation type="submission" date="2015-11" db="EMBL/GenBank/DDBJ databases">
        <title>Genomic Taxonomy of the Vibrionaceae.</title>
        <authorList>
            <person name="Gomez-Gil B."/>
            <person name="Enciso-Ibarra J."/>
        </authorList>
    </citation>
    <scope>NUCLEOTIDE SEQUENCE [LARGE SCALE GENOMIC DNA]</scope>
    <source>
        <strain evidence="1 2">CAIM 912</strain>
    </source>
</reference>
<dbReference type="AlphaFoldDB" id="A0A135ID16"/>
<accession>A0A135ID16</accession>
<evidence type="ECO:0000313" key="1">
    <source>
        <dbReference type="EMBL" id="KXF83350.1"/>
    </source>
</evidence>
<name>A0A135ID16_9GAMM</name>
<organism evidence="1 2">
    <name type="scientific">Enterovibrio coralii</name>
    <dbReference type="NCBI Taxonomy" id="294935"/>
    <lineage>
        <taxon>Bacteria</taxon>
        <taxon>Pseudomonadati</taxon>
        <taxon>Pseudomonadota</taxon>
        <taxon>Gammaproteobacteria</taxon>
        <taxon>Vibrionales</taxon>
        <taxon>Vibrionaceae</taxon>
        <taxon>Enterovibrio</taxon>
    </lineage>
</organism>
<proteinExistence type="predicted"/>
<dbReference type="OrthoDB" id="6119854at2"/>
<protein>
    <submittedName>
        <fullName evidence="1">Uncharacterized protein</fullName>
    </submittedName>
</protein>
<comment type="caution">
    <text evidence="1">The sequence shown here is derived from an EMBL/GenBank/DDBJ whole genome shotgun (WGS) entry which is preliminary data.</text>
</comment>
<keyword evidence="2" id="KW-1185">Reference proteome</keyword>
<gene>
    <name evidence="1" type="ORF">ATN88_06725</name>
</gene>